<organism evidence="1 2">
    <name type="scientific">Desulfobulbus oligotrophicus</name>
    <dbReference type="NCBI Taxonomy" id="1909699"/>
    <lineage>
        <taxon>Bacteria</taxon>
        <taxon>Pseudomonadati</taxon>
        <taxon>Thermodesulfobacteriota</taxon>
        <taxon>Desulfobulbia</taxon>
        <taxon>Desulfobulbales</taxon>
        <taxon>Desulfobulbaceae</taxon>
        <taxon>Desulfobulbus</taxon>
    </lineage>
</organism>
<dbReference type="Proteomes" id="UP000596092">
    <property type="component" value="Chromosome"/>
</dbReference>
<dbReference type="KEGG" id="dog:HP555_01660"/>
<sequence length="88" mass="10065">MSDQTNWTTICPHCGYESEDSAMCRSCGRLMDESIPVRPFSASGLVAKVVESWQPCSDLEALSPIKEEPEFCPSWRMYQGNIYHWDDK</sequence>
<name>A0A7T6APF8_9BACT</name>
<keyword evidence="2" id="KW-1185">Reference proteome</keyword>
<accession>A0A7T6APF8</accession>
<reference evidence="1 2" key="1">
    <citation type="submission" date="2020-05" db="EMBL/GenBank/DDBJ databases">
        <title>Complete genome of Desulfobulbus oligotrophicus.</title>
        <authorList>
            <person name="Podar M."/>
        </authorList>
    </citation>
    <scope>NUCLEOTIDE SEQUENCE [LARGE SCALE GENOMIC DNA]</scope>
    <source>
        <strain evidence="1 2">Prop6</strain>
    </source>
</reference>
<dbReference type="AlphaFoldDB" id="A0A7T6APF8"/>
<gene>
    <name evidence="1" type="ORF">HP555_01660</name>
</gene>
<dbReference type="RefSeq" id="WP_199263489.1">
    <property type="nucleotide sequence ID" value="NZ_CP054140.1"/>
</dbReference>
<protein>
    <submittedName>
        <fullName evidence="1">Uncharacterized protein</fullName>
    </submittedName>
</protein>
<proteinExistence type="predicted"/>
<evidence type="ECO:0000313" key="2">
    <source>
        <dbReference type="Proteomes" id="UP000596092"/>
    </source>
</evidence>
<evidence type="ECO:0000313" key="1">
    <source>
        <dbReference type="EMBL" id="QQG64656.1"/>
    </source>
</evidence>
<dbReference type="EMBL" id="CP054140">
    <property type="protein sequence ID" value="QQG64656.1"/>
    <property type="molecule type" value="Genomic_DNA"/>
</dbReference>